<proteinExistence type="predicted"/>
<dbReference type="AlphaFoldDB" id="A0A923EBC1"/>
<dbReference type="InterPro" id="IPR000182">
    <property type="entry name" value="GNAT_dom"/>
</dbReference>
<organism evidence="2 3">
    <name type="scientific">Clostridium tetanomorphum</name>
    <dbReference type="NCBI Taxonomy" id="1553"/>
    <lineage>
        <taxon>Bacteria</taxon>
        <taxon>Bacillati</taxon>
        <taxon>Bacillota</taxon>
        <taxon>Clostridia</taxon>
        <taxon>Eubacteriales</taxon>
        <taxon>Clostridiaceae</taxon>
        <taxon>Clostridium</taxon>
    </lineage>
</organism>
<dbReference type="Proteomes" id="UP000563151">
    <property type="component" value="Unassembled WGS sequence"/>
</dbReference>
<dbReference type="InterPro" id="IPR016181">
    <property type="entry name" value="Acyl_CoA_acyltransferase"/>
</dbReference>
<dbReference type="PROSITE" id="PS51186">
    <property type="entry name" value="GNAT"/>
    <property type="match status" value="1"/>
</dbReference>
<sequence>MLKDDLLKSNRIKITALREEDIDTVTKWYEDTKFLRVFDFNPASPLCREKIKEWLLGEVNNPNNYFFVVRENSDGPMLGYVEIERISWNNGVGGIAIGIGDLKQCGKGYGTEALNLVMDFAFRELNLHRLQLITISYNERAINLYEKLGFKREGVYREAVFRDGKRYDMYLYGILDREWSQIKSINNK</sequence>
<dbReference type="EMBL" id="JAAZWO010000010">
    <property type="protein sequence ID" value="MBC2398131.1"/>
    <property type="molecule type" value="Genomic_DNA"/>
</dbReference>
<keyword evidence="3" id="KW-1185">Reference proteome</keyword>
<evidence type="ECO:0000313" key="3">
    <source>
        <dbReference type="Proteomes" id="UP000563151"/>
    </source>
</evidence>
<evidence type="ECO:0000313" key="2">
    <source>
        <dbReference type="EMBL" id="MBC2398131.1"/>
    </source>
</evidence>
<protein>
    <submittedName>
        <fullName evidence="2">GNAT family N-acetyltransferase</fullName>
    </submittedName>
</protein>
<evidence type="ECO:0000259" key="1">
    <source>
        <dbReference type="PROSITE" id="PS51186"/>
    </source>
</evidence>
<dbReference type="GO" id="GO:0016747">
    <property type="term" value="F:acyltransferase activity, transferring groups other than amino-acyl groups"/>
    <property type="evidence" value="ECO:0007669"/>
    <property type="project" value="InterPro"/>
</dbReference>
<dbReference type="RefSeq" id="WP_035152208.1">
    <property type="nucleotide sequence ID" value="NZ_JAAZWO010000010.1"/>
</dbReference>
<dbReference type="PANTHER" id="PTHR43415:SF5">
    <property type="entry name" value="ACETYLTRANSFERASE"/>
    <property type="match status" value="1"/>
</dbReference>
<accession>A0A923EBC1</accession>
<gene>
    <name evidence="2" type="ORF">HGG79_10135</name>
</gene>
<name>A0A923EBC1_CLOTT</name>
<dbReference type="SUPFAM" id="SSF55729">
    <property type="entry name" value="Acyl-CoA N-acyltransferases (Nat)"/>
    <property type="match status" value="1"/>
</dbReference>
<dbReference type="Pfam" id="PF13302">
    <property type="entry name" value="Acetyltransf_3"/>
    <property type="match status" value="1"/>
</dbReference>
<reference evidence="2 3" key="1">
    <citation type="submission" date="2020-04" db="EMBL/GenBank/DDBJ databases">
        <title>Genomic insights into acetone-butanol-ethanol (ABE) fermentation by sequencing solventogenic clostridia strains.</title>
        <authorList>
            <person name="Brown S."/>
        </authorList>
    </citation>
    <scope>NUCLEOTIDE SEQUENCE [LARGE SCALE GENOMIC DNA]</scope>
    <source>
        <strain evidence="2 3">DJ011</strain>
    </source>
</reference>
<comment type="caution">
    <text evidence="2">The sequence shown here is derived from an EMBL/GenBank/DDBJ whole genome shotgun (WGS) entry which is preliminary data.</text>
</comment>
<feature type="domain" description="N-acetyltransferase" evidence="1">
    <location>
        <begin position="12"/>
        <end position="174"/>
    </location>
</feature>
<dbReference type="PANTHER" id="PTHR43415">
    <property type="entry name" value="SPERMIDINE N(1)-ACETYLTRANSFERASE"/>
    <property type="match status" value="1"/>
</dbReference>
<dbReference type="Gene3D" id="3.40.630.30">
    <property type="match status" value="1"/>
</dbReference>